<dbReference type="RefSeq" id="WP_145302409.1">
    <property type="nucleotide sequence ID" value="NZ_CP036319.1"/>
</dbReference>
<evidence type="ECO:0000313" key="2">
    <source>
        <dbReference type="Proteomes" id="UP000317238"/>
    </source>
</evidence>
<dbReference type="Gene3D" id="3.40.630.30">
    <property type="match status" value="1"/>
</dbReference>
<protein>
    <submittedName>
        <fullName evidence="1">Uncharacterized protein</fullName>
    </submittedName>
</protein>
<dbReference type="OrthoDB" id="241885at2"/>
<dbReference type="AlphaFoldDB" id="A0A5C5Y7F9"/>
<keyword evidence="2" id="KW-1185">Reference proteome</keyword>
<gene>
    <name evidence="1" type="ORF">Pan14r_30200</name>
</gene>
<name>A0A5C5Y7F9_9PLAN</name>
<accession>A0A5C5Y7F9</accession>
<organism evidence="1 2">
    <name type="scientific">Crateriforma conspicua</name>
    <dbReference type="NCBI Taxonomy" id="2527996"/>
    <lineage>
        <taxon>Bacteria</taxon>
        <taxon>Pseudomonadati</taxon>
        <taxon>Planctomycetota</taxon>
        <taxon>Planctomycetia</taxon>
        <taxon>Planctomycetales</taxon>
        <taxon>Planctomycetaceae</taxon>
        <taxon>Crateriforma</taxon>
    </lineage>
</organism>
<comment type="caution">
    <text evidence="1">The sequence shown here is derived from an EMBL/GenBank/DDBJ whole genome shotgun (WGS) entry which is preliminary data.</text>
</comment>
<dbReference type="EMBL" id="SJPL01000001">
    <property type="protein sequence ID" value="TWT70713.1"/>
    <property type="molecule type" value="Genomic_DNA"/>
</dbReference>
<reference evidence="1 2" key="1">
    <citation type="submission" date="2019-02" db="EMBL/GenBank/DDBJ databases">
        <title>Deep-cultivation of Planctomycetes and their phenomic and genomic characterization uncovers novel biology.</title>
        <authorList>
            <person name="Wiegand S."/>
            <person name="Jogler M."/>
            <person name="Boedeker C."/>
            <person name="Pinto D."/>
            <person name="Vollmers J."/>
            <person name="Rivas-Marin E."/>
            <person name="Kohn T."/>
            <person name="Peeters S.H."/>
            <person name="Heuer A."/>
            <person name="Rast P."/>
            <person name="Oberbeckmann S."/>
            <person name="Bunk B."/>
            <person name="Jeske O."/>
            <person name="Meyerdierks A."/>
            <person name="Storesund J.E."/>
            <person name="Kallscheuer N."/>
            <person name="Luecker S."/>
            <person name="Lage O.M."/>
            <person name="Pohl T."/>
            <person name="Merkel B.J."/>
            <person name="Hornburger P."/>
            <person name="Mueller R.-W."/>
            <person name="Bruemmer F."/>
            <person name="Labrenz M."/>
            <person name="Spormann A.M."/>
            <person name="Op Den Camp H."/>
            <person name="Overmann J."/>
            <person name="Amann R."/>
            <person name="Jetten M.S.M."/>
            <person name="Mascher T."/>
            <person name="Medema M.H."/>
            <person name="Devos D.P."/>
            <person name="Kaster A.-K."/>
            <person name="Ovreas L."/>
            <person name="Rohde M."/>
            <person name="Galperin M.Y."/>
            <person name="Jogler C."/>
        </authorList>
    </citation>
    <scope>NUCLEOTIDE SEQUENCE [LARGE SCALE GENOMIC DNA]</scope>
    <source>
        <strain evidence="1 2">Pan14r</strain>
    </source>
</reference>
<sequence length="340" mass="37169">MTAIRTFCNADLPGLLEVWIRHWSAVGPPPSVSVPMIEQSILARTFFDATQLLVAVDEENRPHAWAHFLSADEAFTSELGPYHVEDPAAPHDAVLAAICFDGDGGLAMCDDLLREVQSAASRKGFTRLLTGPLRDKTCGYAGLSPIGHGIGVPSHDARTSSLLSRQGFTPTTTAKALTAATSTYRPPVGRESLMLRRSTRTDSFAIYPRTARQASAMSHLDLEQHQLIDHRSGTVLAEVVLWISDPESQVMNVDKAILDLSSSFRTGGMDSTDVDLSHESYLIASIVSGLPNRRIFEVETSVNQDDAKRIEQLTNLKFTIAQQGQRWEKPLNQSTEQASA</sequence>
<evidence type="ECO:0000313" key="1">
    <source>
        <dbReference type="EMBL" id="TWT70713.1"/>
    </source>
</evidence>
<proteinExistence type="predicted"/>
<dbReference type="Proteomes" id="UP000317238">
    <property type="component" value="Unassembled WGS sequence"/>
</dbReference>